<reference evidence="2 3" key="1">
    <citation type="journal article" date="2010" name="Science">
        <title>Genomic analysis of organismal complexity in the multicellular green alga Volvox carteri.</title>
        <authorList>
            <person name="Prochnik S.E."/>
            <person name="Umen J."/>
            <person name="Nedelcu A.M."/>
            <person name="Hallmann A."/>
            <person name="Miller S.M."/>
            <person name="Nishii I."/>
            <person name="Ferris P."/>
            <person name="Kuo A."/>
            <person name="Mitros T."/>
            <person name="Fritz-Laylin L.K."/>
            <person name="Hellsten U."/>
            <person name="Chapman J."/>
            <person name="Simakov O."/>
            <person name="Rensing S.A."/>
            <person name="Terry A."/>
            <person name="Pangilinan J."/>
            <person name="Kapitonov V."/>
            <person name="Jurka J."/>
            <person name="Salamov A."/>
            <person name="Shapiro H."/>
            <person name="Schmutz J."/>
            <person name="Grimwood J."/>
            <person name="Lindquist E."/>
            <person name="Lucas S."/>
            <person name="Grigoriev I.V."/>
            <person name="Schmitt R."/>
            <person name="Kirk D."/>
            <person name="Rokhsar D.S."/>
        </authorList>
    </citation>
    <scope>NUCLEOTIDE SEQUENCE [LARGE SCALE GENOMIC DNA]</scope>
    <source>
        <strain evidence="3">f. Nagariensis / Eve</strain>
    </source>
</reference>
<proteinExistence type="predicted"/>
<organism evidence="3">
    <name type="scientific">Volvox carteri f. nagariensis</name>
    <dbReference type="NCBI Taxonomy" id="3068"/>
    <lineage>
        <taxon>Eukaryota</taxon>
        <taxon>Viridiplantae</taxon>
        <taxon>Chlorophyta</taxon>
        <taxon>core chlorophytes</taxon>
        <taxon>Chlorophyceae</taxon>
        <taxon>CS clade</taxon>
        <taxon>Chlamydomonadales</taxon>
        <taxon>Volvocaceae</taxon>
        <taxon>Volvox</taxon>
    </lineage>
</organism>
<dbReference type="InParanoid" id="D8UGR5"/>
<dbReference type="RefSeq" id="XP_002957859.1">
    <property type="nucleotide sequence ID" value="XM_002957813.1"/>
</dbReference>
<feature type="region of interest" description="Disordered" evidence="1">
    <location>
        <begin position="74"/>
        <end position="98"/>
    </location>
</feature>
<name>D8UGR5_VOLCA</name>
<evidence type="ECO:0000313" key="3">
    <source>
        <dbReference type="Proteomes" id="UP000001058"/>
    </source>
</evidence>
<feature type="region of interest" description="Disordered" evidence="1">
    <location>
        <begin position="956"/>
        <end position="996"/>
    </location>
</feature>
<feature type="region of interest" description="Disordered" evidence="1">
    <location>
        <begin position="480"/>
        <end position="552"/>
    </location>
</feature>
<feature type="compositionally biased region" description="Polar residues" evidence="1">
    <location>
        <begin position="74"/>
        <end position="89"/>
    </location>
</feature>
<accession>D8UGR5</accession>
<gene>
    <name evidence="2" type="ORF">VOLCADRAFT_107834</name>
</gene>
<keyword evidence="3" id="KW-1185">Reference proteome</keyword>
<feature type="region of interest" description="Disordered" evidence="1">
    <location>
        <begin position="337"/>
        <end position="357"/>
    </location>
</feature>
<feature type="region of interest" description="Disordered" evidence="1">
    <location>
        <begin position="214"/>
        <end position="241"/>
    </location>
</feature>
<feature type="region of interest" description="Disordered" evidence="1">
    <location>
        <begin position="411"/>
        <end position="431"/>
    </location>
</feature>
<feature type="compositionally biased region" description="Gly residues" evidence="1">
    <location>
        <begin position="980"/>
        <end position="993"/>
    </location>
</feature>
<dbReference type="Proteomes" id="UP000001058">
    <property type="component" value="Unassembled WGS sequence"/>
</dbReference>
<dbReference type="EMBL" id="GL378401">
    <property type="protein sequence ID" value="EFJ41096.1"/>
    <property type="molecule type" value="Genomic_DNA"/>
</dbReference>
<dbReference type="STRING" id="3068.D8UGR5"/>
<evidence type="ECO:0000256" key="1">
    <source>
        <dbReference type="SAM" id="MobiDB-lite"/>
    </source>
</evidence>
<evidence type="ECO:0000313" key="2">
    <source>
        <dbReference type="EMBL" id="EFJ41096.1"/>
    </source>
</evidence>
<protein>
    <submittedName>
        <fullName evidence="2">Uncharacterized protein</fullName>
    </submittedName>
</protein>
<sequence>MQEYVSGTGSRCPTFSLIVILNIHAGWLMEAGPMSTINVESSLLQRWTYGILQNPAVKSDQRATLMVAIRSTADSRLGPQSSKTSNTSRRPLLLTGGPSRAAVRYPPGAYTPHQHWGSCGAGSGTSRCPLDPTRGAHCHSPDWEEAGEAELLAGVVVVAAAAGCTQAAAQVEALKRQLQESAKVAQGAQSLPVNIPPPLQEQLQHVQAEAQELQRKHREASIRLQEERSRGETAERERKEAHDKCLLLEAELHKARQQQQQERGAAGGAAVAPVLAATGGSPSTTTSAAAATPSPALLLTALDGLRAARLPLWQRLWCTCPDSLAVLLHPTAPATAAAAAAGEEEEEEEDGGSRGTAAAAAPCLAAGLMPLPGLHHTYQHRHVVLGGGSSSQLGPPGQMCPALLGGSLTGGGAGGGDGGDSDGGGSGSDHRTAVRGRCVALVEGVRVQLRALAGGRGDGTAVLLGVVAVLQAATGTCSEADAVAGGDGGGDRYRGSVPGSAASGGGPLQPPGEEAAAAGGDDTQPPHGGGGGGGEGGHDDEGPQGGDLGQSPQRRLEVGVGVEAAKVVARQRAALWPLVGPCVELLGGLLAHSEECRAAVGAATVESGGCGSAEASAPRPPPALPGEATTTTATAAATAVMTSSGASSHCVGGPLRWGSLPYLLLPLTGSHGCVAAAAAARAERRRHVRRFVYGSSSSSSQNGCLGASFDPGGSTAAYATLNANAQAAGGGQERPMGQQHEPKAALTTLAADGADPLIRGEGEEHGPGAAGRCDAVGGAAAAISAPLRDLVRLLMAVAACCNAEDDGGAEIAPAGPCSGAGGVVPHVDVLRCVAGALSSLGAVLPAASTRRALLPALLDPLHLLVPLMCRTATHTRLAATALLRLMMENPDCAAAAATALGVTGYTATAATTATTDNRASGPDAHHNRSSAPPSHDKVLEPAAAVQLFTALLDALDPESGCGEEGPGGWGRSEAAAGEQGWAGGSGSGWGGPPGASSPYDLPRQVLALLALLLDTGHEGLGYGLPLRLLALADTACKPPGSEDPLEPVYPAPADPSLEIVAGSCVPPADWLQVLSVVLRCVVWVSGGEVEVDVERLRAAQEALVLLKELLTGGSEDTRRAALDGLAPSSPDSDSPQLVELATSRLGAWARTPPELLQAALGPEAGFGAPVLAPWAARLVLSGGSGGAGRTGGVAGRGAGCNGVGGAGLVVCSVEAVGALAGSVRRRWEHWQLKQHQVWQQFNQQQLRQR</sequence>
<feature type="region of interest" description="Disordered" evidence="1">
    <location>
        <begin position="914"/>
        <end position="936"/>
    </location>
</feature>
<dbReference type="KEGG" id="vcn:VOLCADRAFT_107834"/>
<dbReference type="OrthoDB" id="553156at2759"/>
<feature type="compositionally biased region" description="Basic and acidic residues" evidence="1">
    <location>
        <begin position="219"/>
        <end position="241"/>
    </location>
</feature>
<dbReference type="GeneID" id="9622955"/>
<feature type="compositionally biased region" description="Low complexity" evidence="1">
    <location>
        <begin position="511"/>
        <end position="526"/>
    </location>
</feature>
<dbReference type="CDD" id="cd22249">
    <property type="entry name" value="UDM1_RNF168_RNF169-like"/>
    <property type="match status" value="1"/>
</dbReference>
<feature type="compositionally biased region" description="Gly residues" evidence="1">
    <location>
        <begin position="411"/>
        <end position="427"/>
    </location>
</feature>
<dbReference type="AlphaFoldDB" id="D8UGR5"/>